<dbReference type="AlphaFoldDB" id="A0A4R5UYW6"/>
<evidence type="ECO:0000256" key="2">
    <source>
        <dbReference type="ARBA" id="ARBA00023015"/>
    </source>
</evidence>
<dbReference type="SUPFAM" id="SSF46785">
    <property type="entry name" value="Winged helix' DNA-binding domain"/>
    <property type="match status" value="1"/>
</dbReference>
<dbReference type="PROSITE" id="PS50931">
    <property type="entry name" value="HTH_LYSR"/>
    <property type="match status" value="1"/>
</dbReference>
<feature type="domain" description="HTH lysR-type" evidence="5">
    <location>
        <begin position="9"/>
        <end position="66"/>
    </location>
</feature>
<dbReference type="InterPro" id="IPR058163">
    <property type="entry name" value="LysR-type_TF_proteobact-type"/>
</dbReference>
<organism evidence="6 7">
    <name type="scientific">Antarcticimicrobium luteum</name>
    <dbReference type="NCBI Taxonomy" id="2547397"/>
    <lineage>
        <taxon>Bacteria</taxon>
        <taxon>Pseudomonadati</taxon>
        <taxon>Pseudomonadota</taxon>
        <taxon>Alphaproteobacteria</taxon>
        <taxon>Rhodobacterales</taxon>
        <taxon>Paracoccaceae</taxon>
        <taxon>Antarcticimicrobium</taxon>
    </lineage>
</organism>
<dbReference type="InterPro" id="IPR000847">
    <property type="entry name" value="LysR_HTH_N"/>
</dbReference>
<dbReference type="SUPFAM" id="SSF53850">
    <property type="entry name" value="Periplasmic binding protein-like II"/>
    <property type="match status" value="1"/>
</dbReference>
<sequence length="302" mass="33295">MTRQPFRLPPLNALRAFWAVMRKGSFRAAADDLLVSPQAVSQQIRLLEGTLGVQLFARKGRVIEPTEQAIVLSHFIEAGFGEFTEGVRRVTSAGARNRITINVSPYFATRYLMQRLERFREISPGADLRLTTLVELPDFAADEVDVSIQWGFGQWKDYEVTLLVGDPKVICCAPALGARISGPADLAGMTLLHPVAARDMWACVLAHFGVEAGVPAGQIEFHDADTMRRGVLSGIGVGLISKADAVEDIEAGRLVAPFGLDALDDMPERYRPGFYLVVPRAHKRLRTVARFCDWITSESWTG</sequence>
<dbReference type="Pfam" id="PF03466">
    <property type="entry name" value="LysR_substrate"/>
    <property type="match status" value="1"/>
</dbReference>
<dbReference type="PANTHER" id="PTHR30537">
    <property type="entry name" value="HTH-TYPE TRANSCRIPTIONAL REGULATOR"/>
    <property type="match status" value="1"/>
</dbReference>
<dbReference type="GO" id="GO:0006351">
    <property type="term" value="P:DNA-templated transcription"/>
    <property type="evidence" value="ECO:0007669"/>
    <property type="project" value="TreeGrafter"/>
</dbReference>
<protein>
    <submittedName>
        <fullName evidence="6">LysR family transcriptional regulator</fullName>
    </submittedName>
</protein>
<comment type="similarity">
    <text evidence="1">Belongs to the LysR transcriptional regulatory family.</text>
</comment>
<proteinExistence type="inferred from homology"/>
<keyword evidence="4" id="KW-0804">Transcription</keyword>
<gene>
    <name evidence="6" type="ORF">E1832_15695</name>
</gene>
<reference evidence="6 7" key="1">
    <citation type="submission" date="2019-03" db="EMBL/GenBank/DDBJ databases">
        <title>Ruegeria lutea sp. nov., a novel strain, isolated from marine sediment, the Masan Bay, South Korea.</title>
        <authorList>
            <person name="Kim J."/>
            <person name="Kim D.-Y."/>
            <person name="Lee S.-S."/>
        </authorList>
    </citation>
    <scope>NUCLEOTIDE SEQUENCE [LARGE SCALE GENOMIC DNA]</scope>
    <source>
        <strain evidence="6 7">318-1</strain>
    </source>
</reference>
<evidence type="ECO:0000313" key="6">
    <source>
        <dbReference type="EMBL" id="TDK44562.1"/>
    </source>
</evidence>
<dbReference type="Gene3D" id="1.10.10.10">
    <property type="entry name" value="Winged helix-like DNA-binding domain superfamily/Winged helix DNA-binding domain"/>
    <property type="match status" value="1"/>
</dbReference>
<dbReference type="EMBL" id="SMUV01000070">
    <property type="protein sequence ID" value="TDK44562.1"/>
    <property type="molecule type" value="Genomic_DNA"/>
</dbReference>
<comment type="caution">
    <text evidence="6">The sequence shown here is derived from an EMBL/GenBank/DDBJ whole genome shotgun (WGS) entry which is preliminary data.</text>
</comment>
<keyword evidence="7" id="KW-1185">Reference proteome</keyword>
<evidence type="ECO:0000256" key="4">
    <source>
        <dbReference type="ARBA" id="ARBA00023163"/>
    </source>
</evidence>
<keyword evidence="3" id="KW-0238">DNA-binding</keyword>
<evidence type="ECO:0000256" key="1">
    <source>
        <dbReference type="ARBA" id="ARBA00009437"/>
    </source>
</evidence>
<dbReference type="Gene3D" id="3.40.190.10">
    <property type="entry name" value="Periplasmic binding protein-like II"/>
    <property type="match status" value="2"/>
</dbReference>
<evidence type="ECO:0000256" key="3">
    <source>
        <dbReference type="ARBA" id="ARBA00023125"/>
    </source>
</evidence>
<accession>A0A4R5UYW6</accession>
<dbReference type="OrthoDB" id="9813056at2"/>
<dbReference type="InterPro" id="IPR036388">
    <property type="entry name" value="WH-like_DNA-bd_sf"/>
</dbReference>
<keyword evidence="2" id="KW-0805">Transcription regulation</keyword>
<dbReference type="GO" id="GO:0003700">
    <property type="term" value="F:DNA-binding transcription factor activity"/>
    <property type="evidence" value="ECO:0007669"/>
    <property type="project" value="InterPro"/>
</dbReference>
<dbReference type="GO" id="GO:0043565">
    <property type="term" value="F:sequence-specific DNA binding"/>
    <property type="evidence" value="ECO:0007669"/>
    <property type="project" value="TreeGrafter"/>
</dbReference>
<dbReference type="Proteomes" id="UP000295301">
    <property type="component" value="Unassembled WGS sequence"/>
</dbReference>
<dbReference type="InterPro" id="IPR005119">
    <property type="entry name" value="LysR_subst-bd"/>
</dbReference>
<evidence type="ECO:0000259" key="5">
    <source>
        <dbReference type="PROSITE" id="PS50931"/>
    </source>
</evidence>
<evidence type="ECO:0000313" key="7">
    <source>
        <dbReference type="Proteomes" id="UP000295301"/>
    </source>
</evidence>
<dbReference type="PRINTS" id="PR00039">
    <property type="entry name" value="HTHLYSR"/>
</dbReference>
<dbReference type="InterPro" id="IPR036390">
    <property type="entry name" value="WH_DNA-bd_sf"/>
</dbReference>
<dbReference type="Pfam" id="PF00126">
    <property type="entry name" value="HTH_1"/>
    <property type="match status" value="1"/>
</dbReference>
<name>A0A4R5UYW6_9RHOB</name>
<dbReference type="PANTHER" id="PTHR30537:SF74">
    <property type="entry name" value="HTH-TYPE TRANSCRIPTIONAL REGULATOR TRPI"/>
    <property type="match status" value="1"/>
</dbReference>